<dbReference type="GO" id="GO:0033514">
    <property type="term" value="P:L-lysine catabolic process to acetyl-CoA via L-pipecolate"/>
    <property type="evidence" value="ECO:0000318"/>
    <property type="project" value="GO_Central"/>
</dbReference>
<proteinExistence type="inferred from homology"/>
<comment type="similarity">
    <text evidence="2">Belongs to the MSOX/MTOX family.</text>
</comment>
<gene>
    <name evidence="8" type="primary">LOC118421885</name>
</gene>
<keyword evidence="5" id="KW-0560">Oxidoreductase</keyword>
<reference evidence="7" key="1">
    <citation type="journal article" date="2020" name="Nat. Ecol. Evol.">
        <title>Deeply conserved synteny resolves early events in vertebrate evolution.</title>
        <authorList>
            <person name="Simakov O."/>
            <person name="Marletaz F."/>
            <person name="Yue J.X."/>
            <person name="O'Connell B."/>
            <person name="Jenkins J."/>
            <person name="Brandt A."/>
            <person name="Calef R."/>
            <person name="Tung C.H."/>
            <person name="Huang T.K."/>
            <person name="Schmutz J."/>
            <person name="Satoh N."/>
            <person name="Yu J.K."/>
            <person name="Putnam N.H."/>
            <person name="Green R.E."/>
            <person name="Rokhsar D.S."/>
        </authorList>
    </citation>
    <scope>NUCLEOTIDE SEQUENCE [LARGE SCALE GENOMIC DNA]</scope>
    <source>
        <strain evidence="7">S238N-H82</strain>
    </source>
</reference>
<dbReference type="GO" id="GO:0005777">
    <property type="term" value="C:peroxisome"/>
    <property type="evidence" value="ECO:0000318"/>
    <property type="project" value="GO_Central"/>
</dbReference>
<protein>
    <submittedName>
        <fullName evidence="8">Peroxisomal sarcosine oxidase-like</fullName>
    </submittedName>
</protein>
<dbReference type="GO" id="GO:0050660">
    <property type="term" value="F:flavin adenine dinucleotide binding"/>
    <property type="evidence" value="ECO:0007669"/>
    <property type="project" value="InterPro"/>
</dbReference>
<reference evidence="8" key="2">
    <citation type="submission" date="2025-08" db="UniProtKB">
        <authorList>
            <consortium name="RefSeq"/>
        </authorList>
    </citation>
    <scope>IDENTIFICATION</scope>
    <source>
        <strain evidence="8">S238N-H82</strain>
        <tissue evidence="8">Testes</tissue>
    </source>
</reference>
<evidence type="ECO:0000259" key="6">
    <source>
        <dbReference type="Pfam" id="PF01266"/>
    </source>
</evidence>
<name>A0A9J7LLU1_BRAFL</name>
<keyword evidence="3" id="KW-0285">Flavoprotein</keyword>
<evidence type="ECO:0000256" key="5">
    <source>
        <dbReference type="ARBA" id="ARBA00023002"/>
    </source>
</evidence>
<organism evidence="7 8">
    <name type="scientific">Branchiostoma floridae</name>
    <name type="common">Florida lancelet</name>
    <name type="synonym">Amphioxus</name>
    <dbReference type="NCBI Taxonomy" id="7739"/>
    <lineage>
        <taxon>Eukaryota</taxon>
        <taxon>Metazoa</taxon>
        <taxon>Chordata</taxon>
        <taxon>Cephalochordata</taxon>
        <taxon>Leptocardii</taxon>
        <taxon>Amphioxiformes</taxon>
        <taxon>Branchiostomatidae</taxon>
        <taxon>Branchiostoma</taxon>
    </lineage>
</organism>
<dbReference type="KEGG" id="bfo:118421885"/>
<dbReference type="GO" id="GO:0008115">
    <property type="term" value="F:sarcosine oxidase activity"/>
    <property type="evidence" value="ECO:0000318"/>
    <property type="project" value="GO_Central"/>
</dbReference>
<feature type="domain" description="FAD dependent oxidoreductase" evidence="6">
    <location>
        <begin position="11"/>
        <end position="384"/>
    </location>
</feature>
<keyword evidence="7" id="KW-1185">Reference proteome</keyword>
<evidence type="ECO:0000313" key="8">
    <source>
        <dbReference type="RefSeq" id="XP_035685284.1"/>
    </source>
</evidence>
<dbReference type="SUPFAM" id="SSF54373">
    <property type="entry name" value="FAD-linked reductases, C-terminal domain"/>
    <property type="match status" value="1"/>
</dbReference>
<dbReference type="GO" id="GO:0050031">
    <property type="term" value="F:L-pipecolate oxidase activity"/>
    <property type="evidence" value="ECO:0000318"/>
    <property type="project" value="GO_Central"/>
</dbReference>
<dbReference type="SUPFAM" id="SSF51905">
    <property type="entry name" value="FAD/NAD(P)-binding domain"/>
    <property type="match status" value="1"/>
</dbReference>
<dbReference type="PANTHER" id="PTHR10961">
    <property type="entry name" value="PEROXISOMAL SARCOSINE OXIDASE"/>
    <property type="match status" value="1"/>
</dbReference>
<dbReference type="AlphaFoldDB" id="A0A9J7LLU1"/>
<accession>A0A9J7LLU1</accession>
<evidence type="ECO:0000256" key="1">
    <source>
        <dbReference type="ARBA" id="ARBA00001974"/>
    </source>
</evidence>
<evidence type="ECO:0000256" key="2">
    <source>
        <dbReference type="ARBA" id="ARBA00010989"/>
    </source>
</evidence>
<evidence type="ECO:0000256" key="4">
    <source>
        <dbReference type="ARBA" id="ARBA00022827"/>
    </source>
</evidence>
<dbReference type="InterPro" id="IPR006076">
    <property type="entry name" value="FAD-dep_OxRdtase"/>
</dbReference>
<dbReference type="OMA" id="FHQTPCL"/>
<comment type="cofactor">
    <cofactor evidence="1">
        <name>FAD</name>
        <dbReference type="ChEBI" id="CHEBI:57692"/>
    </cofactor>
</comment>
<dbReference type="PANTHER" id="PTHR10961:SF46">
    <property type="entry name" value="PEROXISOMAL SARCOSINE OXIDASE"/>
    <property type="match status" value="1"/>
</dbReference>
<keyword evidence="4" id="KW-0274">FAD</keyword>
<dbReference type="Proteomes" id="UP000001554">
    <property type="component" value="Chromosome 8"/>
</dbReference>
<dbReference type="GeneID" id="118421885"/>
<dbReference type="RefSeq" id="XP_035685284.1">
    <property type="nucleotide sequence ID" value="XM_035829391.1"/>
</dbReference>
<dbReference type="InterPro" id="IPR036188">
    <property type="entry name" value="FAD/NAD-bd_sf"/>
</dbReference>
<dbReference type="Gene3D" id="3.50.50.60">
    <property type="entry name" value="FAD/NAD(P)-binding domain"/>
    <property type="match status" value="1"/>
</dbReference>
<dbReference type="InterPro" id="IPR045170">
    <property type="entry name" value="MTOX"/>
</dbReference>
<evidence type="ECO:0000313" key="7">
    <source>
        <dbReference type="Proteomes" id="UP000001554"/>
    </source>
</evidence>
<dbReference type="Pfam" id="PF01266">
    <property type="entry name" value="DAO"/>
    <property type="match status" value="1"/>
</dbReference>
<dbReference type="Gene3D" id="3.30.9.10">
    <property type="entry name" value="D-Amino Acid Oxidase, subunit A, domain 2"/>
    <property type="match status" value="1"/>
</dbReference>
<evidence type="ECO:0000256" key="3">
    <source>
        <dbReference type="ARBA" id="ARBA00022630"/>
    </source>
</evidence>
<sequence length="409" mass="44892">MTDADEVWGCIVVGGGVMGSATALQLVERGVRTLLLEQFTLPHTRGSSVGGTRVIRRAYREQLAYMADIVTESISMWEQLQDKTGVKLIVPKPFVVVADRTVEGVRSKARTLQTAGLPHRLAGGPALRADFPALHYPVGFTGLVDEKGAQIRADKAIKCLQPEVFIICFYRSLCSQEVFSQKGGVIRDGVKVETITPGDVITLSTSRGTYRTRRLVLTCGPWAGDVLAGVGLHPPLQVMPINLLYMRKSQGEPISVRDDFPCLFDDDSEVGAFPSLEHPDTIKISFSQQGGTDRGHTAHPDRRDADMAAQLAADQAFLKDYVSKHFPDFENQPCVVERCMYTNTPDGNFILDRYPSHSNIVFGTGFSGHGFMAAPVVGQLLCQMVLDLPTSYDVTPFRLSRFPRKTSSL</sequence>
<dbReference type="OrthoDB" id="424974at2759"/>